<name>A0AAV5I295_9ROSI</name>
<comment type="caution">
    <text evidence="1">The sequence shown here is derived from an EMBL/GenBank/DDBJ whole genome shotgun (WGS) entry which is preliminary data.</text>
</comment>
<sequence>MASDFENWAGTVDFLYNMLSFLEEDEQDSKMKTSDLRAEVDAHVQLMYINYLDELEKLFYKDQFYQPLPLANFLQSLNRK</sequence>
<dbReference type="Proteomes" id="UP001054252">
    <property type="component" value="Unassembled WGS sequence"/>
</dbReference>
<evidence type="ECO:0000313" key="1">
    <source>
        <dbReference type="EMBL" id="GKU92042.1"/>
    </source>
</evidence>
<protein>
    <submittedName>
        <fullName evidence="1">Uncharacterized protein</fullName>
    </submittedName>
</protein>
<evidence type="ECO:0000313" key="2">
    <source>
        <dbReference type="Proteomes" id="UP001054252"/>
    </source>
</evidence>
<accession>A0AAV5I295</accession>
<organism evidence="1 2">
    <name type="scientific">Rubroshorea leprosula</name>
    <dbReference type="NCBI Taxonomy" id="152421"/>
    <lineage>
        <taxon>Eukaryota</taxon>
        <taxon>Viridiplantae</taxon>
        <taxon>Streptophyta</taxon>
        <taxon>Embryophyta</taxon>
        <taxon>Tracheophyta</taxon>
        <taxon>Spermatophyta</taxon>
        <taxon>Magnoliopsida</taxon>
        <taxon>eudicotyledons</taxon>
        <taxon>Gunneridae</taxon>
        <taxon>Pentapetalae</taxon>
        <taxon>rosids</taxon>
        <taxon>malvids</taxon>
        <taxon>Malvales</taxon>
        <taxon>Dipterocarpaceae</taxon>
        <taxon>Rubroshorea</taxon>
    </lineage>
</organism>
<reference evidence="1 2" key="1">
    <citation type="journal article" date="2021" name="Commun. Biol.">
        <title>The genome of Shorea leprosula (Dipterocarpaceae) highlights the ecological relevance of drought in aseasonal tropical rainforests.</title>
        <authorList>
            <person name="Ng K.K.S."/>
            <person name="Kobayashi M.J."/>
            <person name="Fawcett J.A."/>
            <person name="Hatakeyama M."/>
            <person name="Paape T."/>
            <person name="Ng C.H."/>
            <person name="Ang C.C."/>
            <person name="Tnah L.H."/>
            <person name="Lee C.T."/>
            <person name="Nishiyama T."/>
            <person name="Sese J."/>
            <person name="O'Brien M.J."/>
            <person name="Copetti D."/>
            <person name="Mohd Noor M.I."/>
            <person name="Ong R.C."/>
            <person name="Putra M."/>
            <person name="Sireger I.Z."/>
            <person name="Indrioko S."/>
            <person name="Kosugi Y."/>
            <person name="Izuno A."/>
            <person name="Isagi Y."/>
            <person name="Lee S.L."/>
            <person name="Shimizu K.K."/>
        </authorList>
    </citation>
    <scope>NUCLEOTIDE SEQUENCE [LARGE SCALE GENOMIC DNA]</scope>
    <source>
        <strain evidence="1">214</strain>
    </source>
</reference>
<proteinExistence type="predicted"/>
<gene>
    <name evidence="1" type="ORF">SLEP1_g5824</name>
</gene>
<keyword evidence="2" id="KW-1185">Reference proteome</keyword>
<dbReference type="EMBL" id="BPVZ01000005">
    <property type="protein sequence ID" value="GKU92042.1"/>
    <property type="molecule type" value="Genomic_DNA"/>
</dbReference>
<dbReference type="AlphaFoldDB" id="A0AAV5I295"/>